<comment type="caution">
    <text evidence="3">The sequence shown here is derived from an EMBL/GenBank/DDBJ whole genome shotgun (WGS) entry which is preliminary data.</text>
</comment>
<gene>
    <name evidence="3" type="ORF">IAB80_08530</name>
</gene>
<dbReference type="InterPro" id="IPR006680">
    <property type="entry name" value="Amidohydro-rel"/>
</dbReference>
<reference evidence="3" key="2">
    <citation type="journal article" date="2021" name="PeerJ">
        <title>Extensive microbial diversity within the chicken gut microbiome revealed by metagenomics and culture.</title>
        <authorList>
            <person name="Gilroy R."/>
            <person name="Ravi A."/>
            <person name="Getino M."/>
            <person name="Pursley I."/>
            <person name="Horton D.L."/>
            <person name="Alikhan N.F."/>
            <person name="Baker D."/>
            <person name="Gharbi K."/>
            <person name="Hall N."/>
            <person name="Watson M."/>
            <person name="Adriaenssens E.M."/>
            <person name="Foster-Nyarko E."/>
            <person name="Jarju S."/>
            <person name="Secka A."/>
            <person name="Antonio M."/>
            <person name="Oren A."/>
            <person name="Chaudhuri R.R."/>
            <person name="La Ragione R."/>
            <person name="Hildebrand F."/>
            <person name="Pallen M.J."/>
        </authorList>
    </citation>
    <scope>NUCLEOTIDE SEQUENCE</scope>
    <source>
        <strain evidence="3">2478</strain>
    </source>
</reference>
<dbReference type="InterPro" id="IPR032466">
    <property type="entry name" value="Metal_Hydrolase"/>
</dbReference>
<dbReference type="Proteomes" id="UP000823771">
    <property type="component" value="Unassembled WGS sequence"/>
</dbReference>
<name>A0A9D9IVN2_9BACT</name>
<feature type="domain" description="Amidohydrolase-related" evidence="2">
    <location>
        <begin position="50"/>
        <end position="376"/>
    </location>
</feature>
<evidence type="ECO:0000313" key="3">
    <source>
        <dbReference type="EMBL" id="MBO8478915.1"/>
    </source>
</evidence>
<evidence type="ECO:0000313" key="4">
    <source>
        <dbReference type="Proteomes" id="UP000823771"/>
    </source>
</evidence>
<dbReference type="Pfam" id="PF01979">
    <property type="entry name" value="Amidohydro_1"/>
    <property type="match status" value="1"/>
</dbReference>
<dbReference type="PANTHER" id="PTHR43794">
    <property type="entry name" value="AMINOHYDROLASE SSNA-RELATED"/>
    <property type="match status" value="1"/>
</dbReference>
<dbReference type="InterPro" id="IPR050287">
    <property type="entry name" value="MTA/SAH_deaminase"/>
</dbReference>
<dbReference type="SUPFAM" id="SSF51556">
    <property type="entry name" value="Metallo-dependent hydrolases"/>
    <property type="match status" value="1"/>
</dbReference>
<dbReference type="PANTHER" id="PTHR43794:SF11">
    <property type="entry name" value="AMIDOHYDROLASE-RELATED DOMAIN-CONTAINING PROTEIN"/>
    <property type="match status" value="1"/>
</dbReference>
<proteinExistence type="predicted"/>
<protein>
    <submittedName>
        <fullName evidence="3">Amidohydrolase family protein</fullName>
    </submittedName>
</protein>
<reference evidence="3" key="1">
    <citation type="submission" date="2020-10" db="EMBL/GenBank/DDBJ databases">
        <authorList>
            <person name="Gilroy R."/>
        </authorList>
    </citation>
    <scope>NUCLEOTIDE SEQUENCE</scope>
    <source>
        <strain evidence="3">2478</strain>
    </source>
</reference>
<sequence length="395" mass="43295">MKRIAARYVYALDSFEPMKDGFVEYSDDGEILSTGISPDPEKEDVYLDGIIVPGFVNAHCHIELSHLQGKFAKKTGMAGFIDQINALRDSSDRDSRMACVRKWMDILWKQGVSAMCDISNGDESFAAKSASPLYTRTFLEVFGSEPQDCGSVMASVRGLQKEAGKYGLDAAPTPHSCYTTSPQLLTASSADALESGFLSYHSQESPEEEQMIISGSGALYENRKRLGMSTPPVTGKPSLMYFIDRLEAVHPAPFEEHILLVHEVCLTEEAADAVASVMRNAYIALCPLSNIFIHDVLPPVYLMRRKGMRLTVGTDSLSSNDTLDMVRELHCLQTAFPDISLGEMLSWACLGGASFLGKESVLGSILPGKRPGLVLVRNTDAEGRLTRDSFSERII</sequence>
<dbReference type="EMBL" id="JADILZ010000079">
    <property type="protein sequence ID" value="MBO8478915.1"/>
    <property type="molecule type" value="Genomic_DNA"/>
</dbReference>
<keyword evidence="1" id="KW-0378">Hydrolase</keyword>
<dbReference type="GO" id="GO:0016787">
    <property type="term" value="F:hydrolase activity"/>
    <property type="evidence" value="ECO:0007669"/>
    <property type="project" value="UniProtKB-KW"/>
</dbReference>
<evidence type="ECO:0000256" key="1">
    <source>
        <dbReference type="ARBA" id="ARBA00022801"/>
    </source>
</evidence>
<dbReference type="Gene3D" id="3.20.20.140">
    <property type="entry name" value="Metal-dependent hydrolases"/>
    <property type="match status" value="1"/>
</dbReference>
<evidence type="ECO:0000259" key="2">
    <source>
        <dbReference type="Pfam" id="PF01979"/>
    </source>
</evidence>
<organism evidence="3 4">
    <name type="scientific">Candidatus Cryptobacteroides excrementipullorum</name>
    <dbReference type="NCBI Taxonomy" id="2840761"/>
    <lineage>
        <taxon>Bacteria</taxon>
        <taxon>Pseudomonadati</taxon>
        <taxon>Bacteroidota</taxon>
        <taxon>Bacteroidia</taxon>
        <taxon>Bacteroidales</taxon>
        <taxon>Candidatus Cryptobacteroides</taxon>
    </lineage>
</organism>
<accession>A0A9D9IVN2</accession>
<dbReference type="AlphaFoldDB" id="A0A9D9IVN2"/>